<accession>A9H0L8</accession>
<evidence type="ECO:0000313" key="2">
    <source>
        <dbReference type="EMBL" id="CAP57144.1"/>
    </source>
</evidence>
<evidence type="ECO:0000313" key="3">
    <source>
        <dbReference type="Proteomes" id="UP000001176"/>
    </source>
</evidence>
<sequence>MVAIRRASAALRCSRPSRPLRSGARRHTPDVPLRGTLTHQTTFTDRQRDLRSSHPRFPAMPRLA</sequence>
<dbReference type="AlphaFoldDB" id="A9H0L8"/>
<keyword evidence="3" id="KW-1185">Reference proteome</keyword>
<evidence type="ECO:0000256" key="1">
    <source>
        <dbReference type="SAM" id="MobiDB-lite"/>
    </source>
</evidence>
<reference evidence="2 3" key="1">
    <citation type="journal article" date="2009" name="BMC Genomics">
        <title>Complete genome sequence of the sugarcane nitrogen-fixing endophyte Gluconacetobacter diazotrophicus Pal5.</title>
        <authorList>
            <person name="Bertalan M."/>
            <person name="Albano R."/>
            <person name="Padua V."/>
            <person name="Rouws L."/>
            <person name="Rojas C."/>
            <person name="Hemerly A."/>
            <person name="Teixeira K."/>
            <person name="Schwab S."/>
            <person name="Araujo J."/>
            <person name="Oliveira A."/>
            <person name="Franca L."/>
            <person name="Magalhaes V."/>
            <person name="Alqueres S."/>
            <person name="Cardoso A."/>
            <person name="Almeida W."/>
            <person name="Loureiro M.M."/>
            <person name="Nogueira E."/>
            <person name="Cidade D."/>
            <person name="Oliveira D."/>
            <person name="Simao T."/>
            <person name="Macedo J."/>
            <person name="Valadao A."/>
            <person name="Dreschsel M."/>
            <person name="Freitas F."/>
            <person name="Vidal M."/>
            <person name="Guedes H."/>
            <person name="Rodrigues E."/>
            <person name="Meneses C."/>
            <person name="Brioso P."/>
            <person name="Pozzer L."/>
            <person name="Figueiredo D."/>
            <person name="Montano H."/>
            <person name="Junior J."/>
            <person name="Filho G."/>
            <person name="Flores V."/>
            <person name="Ferreira B."/>
            <person name="Branco A."/>
            <person name="Gonzalez P."/>
            <person name="Guillobel H."/>
            <person name="Lemos M."/>
            <person name="Seibel L."/>
            <person name="Macedo J."/>
            <person name="Alves-Ferreira M."/>
            <person name="Sachetto-Martins G."/>
            <person name="Coelho A."/>
            <person name="Santos E."/>
            <person name="Amaral G."/>
            <person name="Neves A."/>
            <person name="Pacheco A.B."/>
            <person name="Carvalho D."/>
            <person name="Lery L."/>
            <person name="Bisch P."/>
            <person name="Rossle S.C."/>
            <person name="Urmenyi T."/>
            <person name="Kruger W.V."/>
            <person name="Martins O."/>
            <person name="Baldani J.I."/>
            <person name="Ferreira P.C."/>
        </authorList>
    </citation>
    <scope>NUCLEOTIDE SEQUENCE [LARGE SCALE GENOMIC DNA]</scope>
    <source>
        <strain evidence="3">ATCC 49037 / DSM 5601 / CCUG 37298 / CIP 103539 / LMG 7603 / PAl5</strain>
    </source>
</reference>
<protein>
    <submittedName>
        <fullName evidence="2">Uncharacterized protein</fullName>
    </submittedName>
</protein>
<feature type="compositionally biased region" description="Low complexity" evidence="1">
    <location>
        <begin position="11"/>
        <end position="22"/>
    </location>
</feature>
<dbReference type="KEGG" id="gdi:GDI3201"/>
<proteinExistence type="predicted"/>
<dbReference type="EMBL" id="AM889285">
    <property type="protein sequence ID" value="CAP57144.1"/>
    <property type="molecule type" value="Genomic_DNA"/>
</dbReference>
<dbReference type="Proteomes" id="UP000001176">
    <property type="component" value="Chromosome"/>
</dbReference>
<name>A9H0L8_GLUDA</name>
<gene>
    <name evidence="2" type="ordered locus">GDI3201</name>
</gene>
<organism evidence="2 3">
    <name type="scientific">Gluconacetobacter diazotrophicus (strain ATCC 49037 / DSM 5601 / CCUG 37298 / CIP 103539 / LMG 7603 / PAl5)</name>
    <dbReference type="NCBI Taxonomy" id="272568"/>
    <lineage>
        <taxon>Bacteria</taxon>
        <taxon>Pseudomonadati</taxon>
        <taxon>Pseudomonadota</taxon>
        <taxon>Alphaproteobacteria</taxon>
        <taxon>Acetobacterales</taxon>
        <taxon>Acetobacteraceae</taxon>
        <taxon>Gluconacetobacter</taxon>
    </lineage>
</organism>
<feature type="region of interest" description="Disordered" evidence="1">
    <location>
        <begin position="1"/>
        <end position="64"/>
    </location>
</feature>